<dbReference type="EMBL" id="SFCC01000002">
    <property type="protein sequence ID" value="RZQ65107.1"/>
    <property type="molecule type" value="Genomic_DNA"/>
</dbReference>
<evidence type="ECO:0000256" key="1">
    <source>
        <dbReference type="ARBA" id="ARBA00023125"/>
    </source>
</evidence>
<dbReference type="Pfam" id="PF00239">
    <property type="entry name" value="Resolvase"/>
    <property type="match status" value="1"/>
</dbReference>
<evidence type="ECO:0000256" key="2">
    <source>
        <dbReference type="ARBA" id="ARBA00023172"/>
    </source>
</evidence>
<dbReference type="Gene3D" id="3.90.1750.20">
    <property type="entry name" value="Putative Large Serine Recombinase, Chain B, Domain 2"/>
    <property type="match status" value="1"/>
</dbReference>
<keyword evidence="1" id="KW-0238">DNA-binding</keyword>
<comment type="caution">
    <text evidence="5">The sequence shown here is derived from an EMBL/GenBank/DDBJ whole genome shotgun (WGS) entry which is preliminary data.</text>
</comment>
<dbReference type="InterPro" id="IPR038109">
    <property type="entry name" value="DNA_bind_recomb_sf"/>
</dbReference>
<reference evidence="5 6" key="1">
    <citation type="submission" date="2019-02" db="EMBL/GenBank/DDBJ databases">
        <title>Draft genome sequence of Amycolatopsis sp. 8-3EHSu isolated from roots of Suaeda maritima.</title>
        <authorList>
            <person name="Duangmal K."/>
            <person name="Chantavorakit T."/>
        </authorList>
    </citation>
    <scope>NUCLEOTIDE SEQUENCE [LARGE SCALE GENOMIC DNA]</scope>
    <source>
        <strain evidence="5 6">8-3EHSu</strain>
    </source>
</reference>
<dbReference type="Gene3D" id="3.40.50.1390">
    <property type="entry name" value="Resolvase, N-terminal catalytic domain"/>
    <property type="match status" value="1"/>
</dbReference>
<keyword evidence="6" id="KW-1185">Reference proteome</keyword>
<dbReference type="GO" id="GO:0003677">
    <property type="term" value="F:DNA binding"/>
    <property type="evidence" value="ECO:0007669"/>
    <property type="project" value="UniProtKB-KW"/>
</dbReference>
<feature type="region of interest" description="Disordered" evidence="3">
    <location>
        <begin position="179"/>
        <end position="202"/>
    </location>
</feature>
<dbReference type="SMART" id="SM00857">
    <property type="entry name" value="Resolvase"/>
    <property type="match status" value="1"/>
</dbReference>
<keyword evidence="2" id="KW-0233">DNA recombination</keyword>
<dbReference type="InterPro" id="IPR006119">
    <property type="entry name" value="Resolv_N"/>
</dbReference>
<dbReference type="PANTHER" id="PTHR30461">
    <property type="entry name" value="DNA-INVERTASE FROM LAMBDOID PROPHAGE"/>
    <property type="match status" value="1"/>
</dbReference>
<dbReference type="PANTHER" id="PTHR30461:SF2">
    <property type="entry name" value="SERINE RECOMBINASE PINE-RELATED"/>
    <property type="match status" value="1"/>
</dbReference>
<accession>A0A4Q7JCQ8</accession>
<dbReference type="InterPro" id="IPR050639">
    <property type="entry name" value="SSR_resolvase"/>
</dbReference>
<dbReference type="InterPro" id="IPR011109">
    <property type="entry name" value="DNA_bind_recombinase_dom"/>
</dbReference>
<dbReference type="Proteomes" id="UP000292003">
    <property type="component" value="Unassembled WGS sequence"/>
</dbReference>
<dbReference type="PROSITE" id="PS51737">
    <property type="entry name" value="RECOMBINASE_DNA_BIND"/>
    <property type="match status" value="1"/>
</dbReference>
<organism evidence="5 6">
    <name type="scientific">Amycolatopsis suaedae</name>
    <dbReference type="NCBI Taxonomy" id="2510978"/>
    <lineage>
        <taxon>Bacteria</taxon>
        <taxon>Bacillati</taxon>
        <taxon>Actinomycetota</taxon>
        <taxon>Actinomycetes</taxon>
        <taxon>Pseudonocardiales</taxon>
        <taxon>Pseudonocardiaceae</taxon>
        <taxon>Amycolatopsis</taxon>
    </lineage>
</organism>
<dbReference type="CDD" id="cd00338">
    <property type="entry name" value="Ser_Recombinase"/>
    <property type="match status" value="1"/>
</dbReference>
<evidence type="ECO:0000256" key="3">
    <source>
        <dbReference type="SAM" id="MobiDB-lite"/>
    </source>
</evidence>
<evidence type="ECO:0000313" key="6">
    <source>
        <dbReference type="Proteomes" id="UP000292003"/>
    </source>
</evidence>
<name>A0A4Q7JCQ8_9PSEU</name>
<dbReference type="GO" id="GO:0000150">
    <property type="term" value="F:DNA strand exchange activity"/>
    <property type="evidence" value="ECO:0007669"/>
    <property type="project" value="InterPro"/>
</dbReference>
<proteinExistence type="predicted"/>
<protein>
    <submittedName>
        <fullName evidence="5">Recombinase family protein</fullName>
    </submittedName>
</protein>
<feature type="domain" description="Recombinase" evidence="4">
    <location>
        <begin position="189"/>
        <end position="296"/>
    </location>
</feature>
<dbReference type="RefSeq" id="WP_130473894.1">
    <property type="nucleotide sequence ID" value="NZ_SFCC01000002.1"/>
</dbReference>
<dbReference type="SUPFAM" id="SSF53041">
    <property type="entry name" value="Resolvase-like"/>
    <property type="match status" value="1"/>
</dbReference>
<dbReference type="AlphaFoldDB" id="A0A4Q7JCQ8"/>
<sequence length="519" mass="57320">MGADNEVNAGQGSDRPLVLDSYGRLSKKPDTGELEKVEDQWADNREVIAEIPNAVLGLELADGMSAWRRGARRKDWEKLLARVESGESQGAVIWHTDRLFRQPRDLEKLIELGESGYKIYSAHGTRDLSNPDDRYALRIEVAQACKSSDDKSRRIRRRFKTKRKQGRAYLGGPRRFGWPGKEALWTPGPGESEEDRPDVAPEKLEGEREAIRTGTDAQLAGIGLGTIAAEWNAAGVRSVNGNEFVPVTVRAVLERPANAGLIEYEGKLVGRVDGEPIVDPEKFKRLRALYAGRRRGRKSGETGQTYIGTGILRCDCCGMRLTARKQAPKTYPDGTTRATYYCAKHRRGCGKVFADMRAVDNAIMLFTVARLSDPRRAAAVTAARTRHSERLDAVEKEITLCTSLQAALSDRLGRRQMTLEAFDAANEPLVADLARLTAEREELEKVSPTGPGQAASKDALIAEWTADATTVADKRAMFLNALGRDRMTIAPSSRTGKRTFDKSRIKVIPAAELITADKE</sequence>
<gene>
    <name evidence="5" type="ORF">EWH70_04200</name>
</gene>
<dbReference type="OrthoDB" id="4500247at2"/>
<evidence type="ECO:0000313" key="5">
    <source>
        <dbReference type="EMBL" id="RZQ65107.1"/>
    </source>
</evidence>
<dbReference type="InterPro" id="IPR036162">
    <property type="entry name" value="Resolvase-like_N_sf"/>
</dbReference>
<dbReference type="Pfam" id="PF07508">
    <property type="entry name" value="Recombinase"/>
    <property type="match status" value="1"/>
</dbReference>
<evidence type="ECO:0000259" key="4">
    <source>
        <dbReference type="PROSITE" id="PS51737"/>
    </source>
</evidence>